<reference evidence="2" key="2">
    <citation type="submission" date="2020-12" db="EMBL/GenBank/DDBJ databases">
        <title>New Spironucleus salmonicida genome in near-complete chromosomes.</title>
        <authorList>
            <person name="Xu F."/>
            <person name="Kurt Z."/>
            <person name="Jimenez-Gonzalez A."/>
            <person name="Astvaldsson A."/>
            <person name="Andersson J.O."/>
            <person name="Svard S.G."/>
        </authorList>
    </citation>
    <scope>NUCLEOTIDE SEQUENCE</scope>
    <source>
        <strain evidence="2">ATCC 50377</strain>
    </source>
</reference>
<sequence length="1083" mass="126854">MFTQPITPNFTLSIEPQTDAEIYVSMNNIISQYLRQFQLHEFLIMLNNPTQELNRLIEPYLANPDIKQLDHSFIRRILHRSPSMLELSNIWRIVILLLHYDQNSKLKSDSPTDQRISLNISANIFDDRLTLSDKDFFYYAYAAISSIKEQILVCMRKVIVVNFNIFKPKVISCKNEQLPSIETLFRDLTNIEFDENLQIVYEKERVMLQDENQYFLVYFSDNKGIFTFLEKEIPDSNLLIGYSVVDIYNFKVDTIYRVPSHNLAQNSICSIVIEQGKLLNVSKQLFIWQYNNKQIMHLNSLLCHKIDYNIDRTTCCYANQPGDDQGYKLIQTLTEKKIEVLLDFDLHIPIQGEAITQQYSEYYNSAFQQVLIHNSTVSILVPQIKTFENFINSCPIKRILLNYEFLKTITLAIDEIRRIFFKLRPKGLILNGIDQLNNEQINILDVILQINFPNNYFYAATKEDQQLFKIQRIFKYNKLDDISKKYNQNSICLYRQNFIDIIGLISQQTLYTYLFSYDQMKTTINNIDLRSLQQISIDRHLYSKQCQQLNLQNTIISLNMELPEYLFSLRQHAINIVQYQVQGFIVIQLEYEAGIKLIIANTGNEKYYNHDFGESFTSLDNQIVEIQQEVFYLEPWENKIYAFRTQQSNLQDYTHLPILYQEFKHFLPMKLFMHSIQVISVNQLYRAQNQTQIVNQLLSQSGIQSINQAKNRMIIQTIYKQFNSAIFNPLILLIFSDSNSKLSVKIPKLSQDLLNVIYEPFILKFMFNIRRSETFFGFDFSLLQDYQRRILSLLFPPSHFNKLNMLVSQNYVQTSKLELNDILSGYFQPDILIITTNITSQVAILAQILSSFFTVLIIAPIYETPYGLQSFPSEFLGNLEYTIQNFENSGIHHASKPNIETLCLHNFQYFNTKNYDFVPQNWSDSCNLLTAFVKHLFPRSFSPPKCVISSGNISAIASSSFKSFLNIQKTVTRVTRQPVPFRETKFINFGASMQDLECVDNIFQFEELRINHDIFWDQMINKVVFMRGIFLSNDLVTCEENVKNQVENSLLVNWCCNGKLDTYQSDLVGMVRLGQKIINFIGQ</sequence>
<dbReference type="AlphaFoldDB" id="V6LEC1"/>
<evidence type="ECO:0000313" key="1">
    <source>
        <dbReference type="EMBL" id="EST42623.1"/>
    </source>
</evidence>
<evidence type="ECO:0000313" key="3">
    <source>
        <dbReference type="Proteomes" id="UP000018208"/>
    </source>
</evidence>
<dbReference type="VEuPathDB" id="GiardiaDB:SS50377_28071"/>
<keyword evidence="3" id="KW-1185">Reference proteome</keyword>
<organism evidence="1">
    <name type="scientific">Spironucleus salmonicida</name>
    <dbReference type="NCBI Taxonomy" id="348837"/>
    <lineage>
        <taxon>Eukaryota</taxon>
        <taxon>Metamonada</taxon>
        <taxon>Diplomonadida</taxon>
        <taxon>Hexamitidae</taxon>
        <taxon>Hexamitinae</taxon>
        <taxon>Spironucleus</taxon>
    </lineage>
</organism>
<gene>
    <name evidence="1" type="ORF">SS50377_17942</name>
    <name evidence="2" type="ORF">SS50377_28071</name>
</gene>
<dbReference type="Proteomes" id="UP000018208">
    <property type="component" value="Unassembled WGS sequence"/>
</dbReference>
<reference evidence="1 2" key="1">
    <citation type="journal article" date="2014" name="PLoS Genet.">
        <title>The Genome of Spironucleus salmonicida Highlights a Fish Pathogen Adapted to Fluctuating Environments.</title>
        <authorList>
            <person name="Xu F."/>
            <person name="Jerlstrom-Hultqvist J."/>
            <person name="Einarsson E."/>
            <person name="Astvaldsson A."/>
            <person name="Svard S.G."/>
            <person name="Andersson J.O."/>
        </authorList>
    </citation>
    <scope>NUCLEOTIDE SEQUENCE</scope>
    <source>
        <strain evidence="2">ATCC 50377</strain>
    </source>
</reference>
<proteinExistence type="predicted"/>
<accession>V6LEC1</accession>
<evidence type="ECO:0000313" key="2">
    <source>
        <dbReference type="EMBL" id="KAH0570096.1"/>
    </source>
</evidence>
<dbReference type="EMBL" id="AUWU02000008">
    <property type="protein sequence ID" value="KAH0570096.1"/>
    <property type="molecule type" value="Genomic_DNA"/>
</dbReference>
<protein>
    <submittedName>
        <fullName evidence="1">Uncharacterized protein</fullName>
    </submittedName>
</protein>
<name>V6LEC1_9EUKA</name>
<dbReference type="EMBL" id="KI546159">
    <property type="protein sequence ID" value="EST42623.1"/>
    <property type="molecule type" value="Genomic_DNA"/>
</dbReference>